<evidence type="ECO:0000313" key="8">
    <source>
        <dbReference type="EMBL" id="NGO44276.1"/>
    </source>
</evidence>
<dbReference type="InterPro" id="IPR002293">
    <property type="entry name" value="AA/rel_permease1"/>
</dbReference>
<protein>
    <submittedName>
        <fullName evidence="8">APC family permease</fullName>
    </submittedName>
</protein>
<feature type="transmembrane region" description="Helical" evidence="7">
    <location>
        <begin position="21"/>
        <end position="42"/>
    </location>
</feature>
<keyword evidence="5 7" id="KW-0472">Membrane</keyword>
<evidence type="ECO:0000256" key="6">
    <source>
        <dbReference type="SAM" id="MobiDB-lite"/>
    </source>
</evidence>
<dbReference type="RefSeq" id="WP_165340859.1">
    <property type="nucleotide sequence ID" value="NZ_JAAKZX010000057.1"/>
</dbReference>
<feature type="transmembrane region" description="Helical" evidence="7">
    <location>
        <begin position="167"/>
        <end position="189"/>
    </location>
</feature>
<accession>A0ABX0DQW0</accession>
<keyword evidence="3 7" id="KW-0812">Transmembrane</keyword>
<comment type="subcellular location">
    <subcellularLocation>
        <location evidence="1">Cell membrane</location>
        <topology evidence="1">Multi-pass membrane protein</topology>
    </subcellularLocation>
</comment>
<organism evidence="8 9">
    <name type="scientific">Streptomyces ureilyticus</name>
    <dbReference type="NCBI Taxonomy" id="1775131"/>
    <lineage>
        <taxon>Bacteria</taxon>
        <taxon>Bacillati</taxon>
        <taxon>Actinomycetota</taxon>
        <taxon>Actinomycetes</taxon>
        <taxon>Kitasatosporales</taxon>
        <taxon>Streptomycetaceae</taxon>
        <taxon>Streptomyces</taxon>
    </lineage>
</organism>
<evidence type="ECO:0000256" key="4">
    <source>
        <dbReference type="ARBA" id="ARBA00022989"/>
    </source>
</evidence>
<dbReference type="InterPro" id="IPR050367">
    <property type="entry name" value="APC_superfamily"/>
</dbReference>
<evidence type="ECO:0000313" key="9">
    <source>
        <dbReference type="Proteomes" id="UP001518140"/>
    </source>
</evidence>
<dbReference type="EMBL" id="JAAKZX010000057">
    <property type="protein sequence ID" value="NGO44276.1"/>
    <property type="molecule type" value="Genomic_DNA"/>
</dbReference>
<evidence type="ECO:0000256" key="5">
    <source>
        <dbReference type="ARBA" id="ARBA00023136"/>
    </source>
</evidence>
<feature type="transmembrane region" description="Helical" evidence="7">
    <location>
        <begin position="137"/>
        <end position="160"/>
    </location>
</feature>
<keyword evidence="2" id="KW-1003">Cell membrane</keyword>
<feature type="transmembrane region" description="Helical" evidence="7">
    <location>
        <begin position="93"/>
        <end position="117"/>
    </location>
</feature>
<dbReference type="PANTHER" id="PTHR42770:SF11">
    <property type="entry name" value="INNER MEMBRANE TRANSPORT PROTEIN YBAT"/>
    <property type="match status" value="1"/>
</dbReference>
<feature type="transmembrane region" description="Helical" evidence="7">
    <location>
        <begin position="346"/>
        <end position="366"/>
    </location>
</feature>
<feature type="transmembrane region" description="Helical" evidence="7">
    <location>
        <begin position="432"/>
        <end position="454"/>
    </location>
</feature>
<dbReference type="Pfam" id="PF13520">
    <property type="entry name" value="AA_permease_2"/>
    <property type="match status" value="1"/>
</dbReference>
<keyword evidence="9" id="KW-1185">Reference proteome</keyword>
<comment type="caution">
    <text evidence="8">The sequence shown here is derived from an EMBL/GenBank/DDBJ whole genome shotgun (WGS) entry which is preliminary data.</text>
</comment>
<evidence type="ECO:0000256" key="3">
    <source>
        <dbReference type="ARBA" id="ARBA00022692"/>
    </source>
</evidence>
<evidence type="ECO:0000256" key="7">
    <source>
        <dbReference type="SAM" id="Phobius"/>
    </source>
</evidence>
<feature type="transmembrane region" description="Helical" evidence="7">
    <location>
        <begin position="401"/>
        <end position="426"/>
    </location>
</feature>
<dbReference type="Proteomes" id="UP001518140">
    <property type="component" value="Unassembled WGS sequence"/>
</dbReference>
<feature type="transmembrane region" description="Helical" evidence="7">
    <location>
        <begin position="249"/>
        <end position="268"/>
    </location>
</feature>
<feature type="transmembrane region" description="Helical" evidence="7">
    <location>
        <begin position="288"/>
        <end position="310"/>
    </location>
</feature>
<evidence type="ECO:0000256" key="2">
    <source>
        <dbReference type="ARBA" id="ARBA00022475"/>
    </source>
</evidence>
<name>A0ABX0DQW0_9ACTN</name>
<keyword evidence="4 7" id="KW-1133">Transmembrane helix</keyword>
<evidence type="ECO:0000256" key="1">
    <source>
        <dbReference type="ARBA" id="ARBA00004651"/>
    </source>
</evidence>
<reference evidence="8 9" key="1">
    <citation type="submission" date="2020-02" db="EMBL/GenBank/DDBJ databases">
        <title>Whole-genome analyses of novel actinobacteria.</title>
        <authorList>
            <person name="Sahin N."/>
            <person name="Tokatli A."/>
        </authorList>
    </citation>
    <scope>NUCLEOTIDE SEQUENCE [LARGE SCALE GENOMIC DNA]</scope>
    <source>
        <strain evidence="8 9">YC419</strain>
    </source>
</reference>
<feature type="region of interest" description="Disordered" evidence="6">
    <location>
        <begin position="477"/>
        <end position="497"/>
    </location>
</feature>
<sequence length="497" mass="53540">MTERAVEKRQLLKVLRWWDGFAIALCNPGFLVAALGFSIGALGTWSAVALWAASAGIGLLQSWIYAEMACMFPDKPGGISLYAHEGWRARFSLIGPLAAFGYWIGWSVVLSVFGKVIGDLVQARWFPHTTWTVFDGVVHVGLSHIIAIGCIVLVWLVNVFGIRPAVWISYVTGGGLMVPLAAIMIAPYFTGDWHLSNMAWGLHGFAGIKLAMVYLFLCAWSAYTSEVCATFAPEYLDTRRDTSKAMRSSAAFTLGVFLLFPLGLGGATGVPDAGSAEGQFYIPALTKIAGSGMADVMLVLLIGSLLLSMISSTADASRALYGIARDDMTIRQLFHLNKHHVPSRAMTVDMVVNVLLVLFVSSNLAILYLSNIGYVLSHVFALSGFLLLRRDRPGWPRPIKVGTAWVVIAAVLMVFNAVLVGFGVAYPSLTGYGTWTDLIIGVGVLLGSVLLFAYRRIVQDGARITLREPVALLPSPEQMAPLGAGGGSGDANEPYTR</sequence>
<feature type="transmembrane region" description="Helical" evidence="7">
    <location>
        <begin position="372"/>
        <end position="389"/>
    </location>
</feature>
<dbReference type="Gene3D" id="1.20.1740.10">
    <property type="entry name" value="Amino acid/polyamine transporter I"/>
    <property type="match status" value="1"/>
</dbReference>
<dbReference type="PIRSF" id="PIRSF006060">
    <property type="entry name" value="AA_transporter"/>
    <property type="match status" value="1"/>
</dbReference>
<gene>
    <name evidence="8" type="ORF">G6048_19630</name>
</gene>
<feature type="transmembrane region" description="Helical" evidence="7">
    <location>
        <begin position="48"/>
        <end position="72"/>
    </location>
</feature>
<proteinExistence type="predicted"/>
<feature type="transmembrane region" description="Helical" evidence="7">
    <location>
        <begin position="201"/>
        <end position="223"/>
    </location>
</feature>
<dbReference type="PANTHER" id="PTHR42770">
    <property type="entry name" value="AMINO ACID TRANSPORTER-RELATED"/>
    <property type="match status" value="1"/>
</dbReference>